<dbReference type="InterPro" id="IPR046450">
    <property type="entry name" value="PA_dom_sf"/>
</dbReference>
<name>A0A239CCG2_9BACT</name>
<feature type="domain" description="Peptidase M28" evidence="4">
    <location>
        <begin position="331"/>
        <end position="515"/>
    </location>
</feature>
<dbReference type="SUPFAM" id="SSF47672">
    <property type="entry name" value="Transferrin receptor-like dimerisation domain"/>
    <property type="match status" value="1"/>
</dbReference>
<keyword evidence="6" id="KW-1185">Reference proteome</keyword>
<organism evidence="5 6">
    <name type="scientific">Belliella buryatensis</name>
    <dbReference type="NCBI Taxonomy" id="1500549"/>
    <lineage>
        <taxon>Bacteria</taxon>
        <taxon>Pseudomonadati</taxon>
        <taxon>Bacteroidota</taxon>
        <taxon>Cytophagia</taxon>
        <taxon>Cytophagales</taxon>
        <taxon>Cyclobacteriaceae</taxon>
        <taxon>Belliella</taxon>
    </lineage>
</organism>
<dbReference type="PANTHER" id="PTHR10404">
    <property type="entry name" value="N-ACETYLATED-ALPHA-LINKED ACIDIC DIPEPTIDASE"/>
    <property type="match status" value="1"/>
</dbReference>
<protein>
    <submittedName>
        <fullName evidence="5">N-acetylated-alpha-linked acidic dipeptidase</fullName>
    </submittedName>
</protein>
<dbReference type="SUPFAM" id="SSF52025">
    <property type="entry name" value="PA domain"/>
    <property type="match status" value="1"/>
</dbReference>
<evidence type="ECO:0000256" key="1">
    <source>
        <dbReference type="ARBA" id="ARBA00005634"/>
    </source>
</evidence>
<dbReference type="RefSeq" id="WP_089238974.1">
    <property type="nucleotide sequence ID" value="NZ_FZOK01000004.1"/>
</dbReference>
<dbReference type="PANTHER" id="PTHR10404:SF46">
    <property type="entry name" value="VACUOLAR PROTEIN SORTING-ASSOCIATED PROTEIN 70"/>
    <property type="match status" value="1"/>
</dbReference>
<dbReference type="AlphaFoldDB" id="A0A239CCG2"/>
<dbReference type="Pfam" id="PF04253">
    <property type="entry name" value="TFR_dimer"/>
    <property type="match status" value="1"/>
</dbReference>
<dbReference type="Gene3D" id="3.40.630.10">
    <property type="entry name" value="Zn peptidases"/>
    <property type="match status" value="1"/>
</dbReference>
<accession>A0A239CCG2</accession>
<sequence>MKIHRLIIPILGLFLYQTTVAQRLDGFQSNAINKQLELEKTFLDKVDFGRFKTHLTAITSEPHPAGSEANERVKDYLVKIMQQGGWEVKVHPYDVYLSKEPGESLVEIVRPFRMPLNQQENFVAEDPYADHPALWKGWNAFSGSGDVTAEIVYANYGTKADFDKLNELGIDVKGKIVLARYGGNFRGFKAKFAEAAGAAGLLIYTDPGDSGYMRGLTYPDGIFYNETSIQRGSLLTVDWTGDALTPFEPALPLDSKEKIKRLNPEEVGLHTIPVTPIPYGSAKEIMSLMKGQAVPTGWQGGLPFTYRLEGGKELKVRVKVDQKREFVRANNVVGTLKGSSKPDEWVILGCHYDAWSFGSTDPNSGTSMLLALSETLGKLAKEGQRPERSILIAHWDAEEHGVIGSTEWVEQFREELGAKAVAYINLDAAVSGRNFGASSSPTLKKIIMESAKAVSFPDSSKTVFEVWARNQSEPSIGNLGGGSDHIAFYMHAGIPSMSGGASGPTLYHTNYDNLHFYEKFADPSFKMGGAVEQLVGIISLRLANADIIPYQVSRYAKDLEGHFSGAVNQIRRFEKDFGGFMKSLEAISSLKESAENFDKQLAEKLESGTFDSKKAKAINQDLLSLEKSFIDPKGMYFGNWYRSLYASNDPFSGYASWILPGIQYEIELKSTTRLQEWDDRYAEAINDLKKKVDILIEKF</sequence>
<evidence type="ECO:0000259" key="3">
    <source>
        <dbReference type="Pfam" id="PF04253"/>
    </source>
</evidence>
<dbReference type="CDD" id="cd02121">
    <property type="entry name" value="PA_GCPII_like"/>
    <property type="match status" value="1"/>
</dbReference>
<comment type="similarity">
    <text evidence="1">Belongs to the peptidase M28 family. M28B subfamily.</text>
</comment>
<dbReference type="InterPro" id="IPR003137">
    <property type="entry name" value="PA_domain"/>
</dbReference>
<dbReference type="InterPro" id="IPR036757">
    <property type="entry name" value="TFR-like_dimer_dom_sf"/>
</dbReference>
<dbReference type="OrthoDB" id="3646048at2"/>
<dbReference type="Gene3D" id="3.50.30.30">
    <property type="match status" value="1"/>
</dbReference>
<feature type="domain" description="PA" evidence="2">
    <location>
        <begin position="147"/>
        <end position="211"/>
    </location>
</feature>
<dbReference type="Pfam" id="PF04389">
    <property type="entry name" value="Peptidase_M28"/>
    <property type="match status" value="1"/>
</dbReference>
<dbReference type="SUPFAM" id="SSF53187">
    <property type="entry name" value="Zn-dependent exopeptidases"/>
    <property type="match status" value="1"/>
</dbReference>
<evidence type="ECO:0000313" key="5">
    <source>
        <dbReference type="EMBL" id="SNS17659.1"/>
    </source>
</evidence>
<evidence type="ECO:0000259" key="4">
    <source>
        <dbReference type="Pfam" id="PF04389"/>
    </source>
</evidence>
<dbReference type="InterPro" id="IPR039373">
    <property type="entry name" value="Peptidase_M28B"/>
</dbReference>
<evidence type="ECO:0000259" key="2">
    <source>
        <dbReference type="Pfam" id="PF02225"/>
    </source>
</evidence>
<feature type="domain" description="Transferrin receptor-like dimerisation" evidence="3">
    <location>
        <begin position="584"/>
        <end position="690"/>
    </location>
</feature>
<dbReference type="Proteomes" id="UP000198480">
    <property type="component" value="Unassembled WGS sequence"/>
</dbReference>
<reference evidence="6" key="1">
    <citation type="submission" date="2017-06" db="EMBL/GenBank/DDBJ databases">
        <authorList>
            <person name="Varghese N."/>
            <person name="Submissions S."/>
        </authorList>
    </citation>
    <scope>NUCLEOTIDE SEQUENCE [LARGE SCALE GENOMIC DNA]</scope>
    <source>
        <strain evidence="6">5C</strain>
    </source>
</reference>
<evidence type="ECO:0000313" key="6">
    <source>
        <dbReference type="Proteomes" id="UP000198480"/>
    </source>
</evidence>
<dbReference type="InterPro" id="IPR007484">
    <property type="entry name" value="Peptidase_M28"/>
</dbReference>
<dbReference type="InterPro" id="IPR007365">
    <property type="entry name" value="TFR-like_dimer_dom"/>
</dbReference>
<proteinExistence type="inferred from homology"/>
<dbReference type="EMBL" id="FZOK01000004">
    <property type="protein sequence ID" value="SNS17659.1"/>
    <property type="molecule type" value="Genomic_DNA"/>
</dbReference>
<dbReference type="FunFam" id="3.40.630.10:FF:000101">
    <property type="entry name" value="N-acetylated alpha-linked acidic dipeptidase like 1"/>
    <property type="match status" value="1"/>
</dbReference>
<dbReference type="Pfam" id="PF02225">
    <property type="entry name" value="PA"/>
    <property type="match status" value="1"/>
</dbReference>
<dbReference type="Gene3D" id="1.20.930.40">
    <property type="entry name" value="Transferrin receptor-like, dimerisation domain"/>
    <property type="match status" value="1"/>
</dbReference>
<gene>
    <name evidence="5" type="ORF">SAMN06295967_104197</name>
</gene>